<sequence>MVDKILHKCCGVPLAIITIGSVLIGKLVDMEEWSKLYSSIGFGNEENNVVENTRKILLFSYYDLPLHLRTCLLYLSQYREDVLIEKDSLLWRWVAEGFVYEEQGIGLYDIAERYFNDLINRSMIQPIGFSHDGIISHCRVHDMVLDMTRLLAKEENFITLLDGNEQNTYPICSNAHRLAIRDKKGLIDTCMTHLRSFNAIRCDKFWPSLSSFQALRVLVLDAGNCNMDNTNHLEHLGKLIHLRYLGLRGVDTLELPKEIGNLKKLQALDLRGHRIQELPHGVGQLSHLKLLRADTTQTRIPDWIGNLTSLEELWMSEADESSNFVKELGKLMELRKLCITKKLCLTSTSAVEAWAKSVTKLLKIQFIRIGWVELNGYDDSTYCWEGFIPPRQLRALHISCKPLGLIARINPMLLPNLSHLSVHVDSPDLETFGRFLELVTLRLDMDGIQHHDVMGRQGAFPKLRVFKTQATPGLFLEGSMPSLESLHFRVEARTSEDGKVDHFDFHSLRNLPLLQEVTVDIWLAPGVDLNKAMQMVKRAIEILPNPPILHMKITKSAWLDELFPC</sequence>
<dbReference type="PANTHER" id="PTHR23155">
    <property type="entry name" value="DISEASE RESISTANCE PROTEIN RP"/>
    <property type="match status" value="1"/>
</dbReference>
<dbReference type="FunFam" id="1.10.10.10:FF:000322">
    <property type="entry name" value="Probable disease resistance protein At1g63360"/>
    <property type="match status" value="1"/>
</dbReference>
<dbReference type="GO" id="GO:0002758">
    <property type="term" value="P:innate immune response-activating signaling pathway"/>
    <property type="evidence" value="ECO:0007669"/>
    <property type="project" value="UniProtKB-ARBA"/>
</dbReference>
<dbReference type="InterPro" id="IPR032675">
    <property type="entry name" value="LRR_dom_sf"/>
</dbReference>
<dbReference type="Pfam" id="PF23559">
    <property type="entry name" value="WHD_DRP"/>
    <property type="match status" value="1"/>
</dbReference>
<evidence type="ECO:0000256" key="2">
    <source>
        <dbReference type="ARBA" id="ARBA00022821"/>
    </source>
</evidence>
<dbReference type="InterPro" id="IPR055414">
    <property type="entry name" value="LRR_R13L4/SHOC2-like"/>
</dbReference>
<dbReference type="Pfam" id="PF23598">
    <property type="entry name" value="LRR_14"/>
    <property type="match status" value="1"/>
</dbReference>
<evidence type="ECO:0000259" key="3">
    <source>
        <dbReference type="Pfam" id="PF23559"/>
    </source>
</evidence>
<dbReference type="Gramene" id="TRITD4Av1G262190.1">
    <property type="protein sequence ID" value="TRITD4Av1G262190.1"/>
    <property type="gene ID" value="TRITD4Av1G262190"/>
</dbReference>
<evidence type="ECO:0000313" key="5">
    <source>
        <dbReference type="EMBL" id="VAI00175.1"/>
    </source>
</evidence>
<dbReference type="EMBL" id="LT934117">
    <property type="protein sequence ID" value="VAI00175.1"/>
    <property type="molecule type" value="Genomic_DNA"/>
</dbReference>
<dbReference type="Gene3D" id="1.10.10.10">
    <property type="entry name" value="Winged helix-like DNA-binding domain superfamily/Winged helix DNA-binding domain"/>
    <property type="match status" value="1"/>
</dbReference>
<keyword evidence="1" id="KW-0677">Repeat</keyword>
<evidence type="ECO:0000313" key="6">
    <source>
        <dbReference type="Proteomes" id="UP000324705"/>
    </source>
</evidence>
<feature type="domain" description="Disease resistance protein winged helix" evidence="3">
    <location>
        <begin position="79"/>
        <end position="147"/>
    </location>
</feature>
<keyword evidence="6" id="KW-1185">Reference proteome</keyword>
<protein>
    <recommendedName>
        <fullName evidence="7">NB-ARC domain-containing protein</fullName>
    </recommendedName>
</protein>
<dbReference type="InterPro" id="IPR058922">
    <property type="entry name" value="WHD_DRP"/>
</dbReference>
<evidence type="ECO:0008006" key="7">
    <source>
        <dbReference type="Google" id="ProtNLM"/>
    </source>
</evidence>
<reference evidence="5 6" key="1">
    <citation type="submission" date="2017-09" db="EMBL/GenBank/DDBJ databases">
        <authorList>
            <consortium name="International Durum Wheat Genome Sequencing Consortium (IDWGSC)"/>
            <person name="Milanesi L."/>
        </authorList>
    </citation>
    <scope>NUCLEOTIDE SEQUENCE [LARGE SCALE GENOMIC DNA]</scope>
    <source>
        <strain evidence="6">cv. Svevo</strain>
    </source>
</reference>
<dbReference type="Proteomes" id="UP000324705">
    <property type="component" value="Chromosome 4A"/>
</dbReference>
<dbReference type="Gene3D" id="3.80.10.10">
    <property type="entry name" value="Ribonuclease Inhibitor"/>
    <property type="match status" value="1"/>
</dbReference>
<dbReference type="InterPro" id="IPR036388">
    <property type="entry name" value="WH-like_DNA-bd_sf"/>
</dbReference>
<feature type="domain" description="Disease resistance R13L4/SHOC-2-like LRR" evidence="4">
    <location>
        <begin position="193"/>
        <end position="548"/>
    </location>
</feature>
<gene>
    <name evidence="5" type="ORF">TRITD_4Av1G262190</name>
</gene>
<keyword evidence="2" id="KW-0611">Plant defense</keyword>
<dbReference type="GO" id="GO:0042742">
    <property type="term" value="P:defense response to bacterium"/>
    <property type="evidence" value="ECO:0007669"/>
    <property type="project" value="UniProtKB-ARBA"/>
</dbReference>
<dbReference type="SUPFAM" id="SSF52540">
    <property type="entry name" value="P-loop containing nucleoside triphosphate hydrolases"/>
    <property type="match status" value="1"/>
</dbReference>
<dbReference type="InterPro" id="IPR027417">
    <property type="entry name" value="P-loop_NTPase"/>
</dbReference>
<name>A0A9R0W7V8_TRITD</name>
<dbReference type="InterPro" id="IPR044974">
    <property type="entry name" value="Disease_R_plants"/>
</dbReference>
<evidence type="ECO:0000259" key="4">
    <source>
        <dbReference type="Pfam" id="PF23598"/>
    </source>
</evidence>
<dbReference type="PANTHER" id="PTHR23155:SF1181">
    <property type="entry name" value="OS08G0170200 PROTEIN"/>
    <property type="match status" value="1"/>
</dbReference>
<evidence type="ECO:0000256" key="1">
    <source>
        <dbReference type="ARBA" id="ARBA00022737"/>
    </source>
</evidence>
<organism evidence="5 6">
    <name type="scientific">Triticum turgidum subsp. durum</name>
    <name type="common">Durum wheat</name>
    <name type="synonym">Triticum durum</name>
    <dbReference type="NCBI Taxonomy" id="4567"/>
    <lineage>
        <taxon>Eukaryota</taxon>
        <taxon>Viridiplantae</taxon>
        <taxon>Streptophyta</taxon>
        <taxon>Embryophyta</taxon>
        <taxon>Tracheophyta</taxon>
        <taxon>Spermatophyta</taxon>
        <taxon>Magnoliopsida</taxon>
        <taxon>Liliopsida</taxon>
        <taxon>Poales</taxon>
        <taxon>Poaceae</taxon>
        <taxon>BOP clade</taxon>
        <taxon>Pooideae</taxon>
        <taxon>Triticodae</taxon>
        <taxon>Triticeae</taxon>
        <taxon>Triticinae</taxon>
        <taxon>Triticum</taxon>
    </lineage>
</organism>
<dbReference type="GO" id="GO:0009626">
    <property type="term" value="P:plant-type hypersensitive response"/>
    <property type="evidence" value="ECO:0007669"/>
    <property type="project" value="UniProtKB-ARBA"/>
</dbReference>
<dbReference type="InterPro" id="IPR042197">
    <property type="entry name" value="Apaf_helical"/>
</dbReference>
<proteinExistence type="predicted"/>
<dbReference type="SUPFAM" id="SSF52047">
    <property type="entry name" value="RNI-like"/>
    <property type="match status" value="1"/>
</dbReference>
<dbReference type="AlphaFoldDB" id="A0A9R0W7V8"/>
<dbReference type="Gene3D" id="1.10.8.430">
    <property type="entry name" value="Helical domain of apoptotic protease-activating factors"/>
    <property type="match status" value="1"/>
</dbReference>
<accession>A0A9R0W7V8</accession>